<gene>
    <name evidence="1" type="ORF">CRU91_01345</name>
</gene>
<organism evidence="1 2">
    <name type="scientific">Aliarcobacter vitoriensis</name>
    <dbReference type="NCBI Taxonomy" id="2011099"/>
    <lineage>
        <taxon>Bacteria</taxon>
        <taxon>Pseudomonadati</taxon>
        <taxon>Campylobacterota</taxon>
        <taxon>Epsilonproteobacteria</taxon>
        <taxon>Campylobacterales</taxon>
        <taxon>Arcobacteraceae</taxon>
        <taxon>Aliarcobacter</taxon>
    </lineage>
</organism>
<evidence type="ECO:0000313" key="1">
    <source>
        <dbReference type="EMBL" id="RBQ29952.1"/>
    </source>
</evidence>
<sequence>MPQTIDFKISNHEIKIKSVLFSQENIDWDDEGLEQGVSFGKGYAIFDPIAEGEFFAKINISLKNSYEKDKNALRAIVIPFEVINPENIYLSSMETIQKVDIDLEKAEYSLYFEVCEPEDIDEVYYNITFVKEKAEARYLIDDIFGAKKDDKLF</sequence>
<dbReference type="InterPro" id="IPR038691">
    <property type="entry name" value="ComJ_sf"/>
</dbReference>
<evidence type="ECO:0000313" key="2">
    <source>
        <dbReference type="Proteomes" id="UP000252669"/>
    </source>
</evidence>
<dbReference type="Proteomes" id="UP000252669">
    <property type="component" value="Unassembled WGS sequence"/>
</dbReference>
<dbReference type="RefSeq" id="WP_113892610.1">
    <property type="nucleotide sequence ID" value="NZ_JANJGA010000003.1"/>
</dbReference>
<protein>
    <recommendedName>
        <fullName evidence="3">Competence protein J (ComJ)</fullName>
    </recommendedName>
</protein>
<accession>A0A366MX12</accession>
<proteinExistence type="predicted"/>
<dbReference type="OrthoDB" id="5114501at2"/>
<dbReference type="EMBL" id="PDKB01000002">
    <property type="protein sequence ID" value="RBQ29952.1"/>
    <property type="molecule type" value="Genomic_DNA"/>
</dbReference>
<dbReference type="InterPro" id="IPR020354">
    <property type="entry name" value="Competence_nuclease_inhibitor"/>
</dbReference>
<keyword evidence="2" id="KW-1185">Reference proteome</keyword>
<reference evidence="1 2" key="1">
    <citation type="submission" date="2017-10" db="EMBL/GenBank/DDBJ databases">
        <title>Genomics of the genus Arcobacter.</title>
        <authorList>
            <person name="Perez-Cataluna A."/>
            <person name="Figueras M.J."/>
        </authorList>
    </citation>
    <scope>NUCLEOTIDE SEQUENCE [LARGE SCALE GENOMIC DNA]</scope>
    <source>
        <strain evidence="1 2">CECT 9230</strain>
    </source>
</reference>
<name>A0A366MX12_9BACT</name>
<evidence type="ECO:0008006" key="3">
    <source>
        <dbReference type="Google" id="ProtNLM"/>
    </source>
</evidence>
<dbReference type="Gene3D" id="2.60.34.30">
    <property type="entry name" value="Competence, DNA-entry nuclease inhibitor, ComJ"/>
    <property type="match status" value="1"/>
</dbReference>
<comment type="caution">
    <text evidence="1">The sequence shown here is derived from an EMBL/GenBank/DDBJ whole genome shotgun (WGS) entry which is preliminary data.</text>
</comment>
<dbReference type="Pfam" id="PF11033">
    <property type="entry name" value="ComJ"/>
    <property type="match status" value="1"/>
</dbReference>
<dbReference type="AlphaFoldDB" id="A0A366MX12"/>